<dbReference type="Proteomes" id="UP000588098">
    <property type="component" value="Unassembled WGS sequence"/>
</dbReference>
<protein>
    <submittedName>
        <fullName evidence="3">Anti-sigma regulatory factor (Ser/Thr protein kinase)</fullName>
    </submittedName>
</protein>
<keyword evidence="1" id="KW-0723">Serine/threonine-protein kinase</keyword>
<accession>A0A7W9QK20</accession>
<evidence type="ECO:0000256" key="1">
    <source>
        <dbReference type="ARBA" id="ARBA00022527"/>
    </source>
</evidence>
<reference evidence="3 4" key="1">
    <citation type="submission" date="2020-08" db="EMBL/GenBank/DDBJ databases">
        <title>Genomic Encyclopedia of Type Strains, Phase III (KMG-III): the genomes of soil and plant-associated and newly described type strains.</title>
        <authorList>
            <person name="Whitman W."/>
        </authorList>
    </citation>
    <scope>NUCLEOTIDE SEQUENCE [LARGE SCALE GENOMIC DNA]</scope>
    <source>
        <strain evidence="3 4">CECT 8305</strain>
    </source>
</reference>
<dbReference type="PANTHER" id="PTHR35526">
    <property type="entry name" value="ANTI-SIGMA-F FACTOR RSBW-RELATED"/>
    <property type="match status" value="1"/>
</dbReference>
<evidence type="ECO:0000313" key="3">
    <source>
        <dbReference type="EMBL" id="MBB5940432.1"/>
    </source>
</evidence>
<name>A0A7W9QK20_9ACTN</name>
<dbReference type="SUPFAM" id="SSF55874">
    <property type="entry name" value="ATPase domain of HSP90 chaperone/DNA topoisomerase II/histidine kinase"/>
    <property type="match status" value="1"/>
</dbReference>
<dbReference type="RefSeq" id="WP_184580551.1">
    <property type="nucleotide sequence ID" value="NZ_JACHJL010000052.1"/>
</dbReference>
<dbReference type="InterPro" id="IPR003594">
    <property type="entry name" value="HATPase_dom"/>
</dbReference>
<organism evidence="3 4">
    <name type="scientific">Streptomyces zagrosensis</name>
    <dbReference type="NCBI Taxonomy" id="1042984"/>
    <lineage>
        <taxon>Bacteria</taxon>
        <taxon>Bacillati</taxon>
        <taxon>Actinomycetota</taxon>
        <taxon>Actinomycetes</taxon>
        <taxon>Kitasatosporales</taxon>
        <taxon>Streptomycetaceae</taxon>
        <taxon>Streptomyces</taxon>
    </lineage>
</organism>
<gene>
    <name evidence="3" type="ORF">FHS42_007530</name>
</gene>
<comment type="caution">
    <text evidence="3">The sequence shown here is derived from an EMBL/GenBank/DDBJ whole genome shotgun (WGS) entry which is preliminary data.</text>
</comment>
<dbReference type="Gene3D" id="3.30.565.10">
    <property type="entry name" value="Histidine kinase-like ATPase, C-terminal domain"/>
    <property type="match status" value="1"/>
</dbReference>
<dbReference type="InterPro" id="IPR036890">
    <property type="entry name" value="HATPase_C_sf"/>
</dbReference>
<keyword evidence="1" id="KW-0418">Kinase</keyword>
<proteinExistence type="predicted"/>
<dbReference type="Pfam" id="PF13581">
    <property type="entry name" value="HATPase_c_2"/>
    <property type="match status" value="1"/>
</dbReference>
<dbReference type="CDD" id="cd16936">
    <property type="entry name" value="HATPase_RsbW-like"/>
    <property type="match status" value="1"/>
</dbReference>
<dbReference type="GO" id="GO:0004674">
    <property type="term" value="F:protein serine/threonine kinase activity"/>
    <property type="evidence" value="ECO:0007669"/>
    <property type="project" value="UniProtKB-KW"/>
</dbReference>
<dbReference type="EMBL" id="JACHJL010000052">
    <property type="protein sequence ID" value="MBB5940432.1"/>
    <property type="molecule type" value="Genomic_DNA"/>
</dbReference>
<dbReference type="AlphaFoldDB" id="A0A7W9QK20"/>
<dbReference type="PANTHER" id="PTHR35526:SF3">
    <property type="entry name" value="ANTI-SIGMA-F FACTOR RSBW"/>
    <property type="match status" value="1"/>
</dbReference>
<keyword evidence="1" id="KW-0808">Transferase</keyword>
<sequence>MTDHDLVVAPPAPAPPGTPVVIYACLPPDSGRWLESPVDTGRVLESVRRYVHEREWLAIREFVDRARSNGVPAWERPELRQALAAVEAGGVCGIVTPTLSMLAAGAEETAVLARWQHGAGGQSFISAPQCMAVLRPHQRTVPAQLAVVGEVRAWVAECLRPLTPSDAVRDDALLCVDELIANAIVHAVPAAASPVGAKLTVTVHATQARVCIAVDDPAPDLLLPDPAAAGPDGALNEHGRGLGLIAALSERWGYERRAGEKRVWCTFALGAYGEAA</sequence>
<keyword evidence="4" id="KW-1185">Reference proteome</keyword>
<feature type="domain" description="Histidine kinase/HSP90-like ATPase" evidence="2">
    <location>
        <begin position="141"/>
        <end position="266"/>
    </location>
</feature>
<dbReference type="InterPro" id="IPR050267">
    <property type="entry name" value="Anti-sigma-factor_SerPK"/>
</dbReference>
<evidence type="ECO:0000259" key="2">
    <source>
        <dbReference type="Pfam" id="PF13581"/>
    </source>
</evidence>
<evidence type="ECO:0000313" key="4">
    <source>
        <dbReference type="Proteomes" id="UP000588098"/>
    </source>
</evidence>